<sequence>MHEEPIRTRASRSLPGASFEPLAARTDPQSRKSPLSCHVLRHFIVPDVGCLPFPPIMRL</sequence>
<keyword evidence="3" id="KW-1185">Reference proteome</keyword>
<feature type="region of interest" description="Disordered" evidence="1">
    <location>
        <begin position="1"/>
        <end position="33"/>
    </location>
</feature>
<evidence type="ECO:0000313" key="3">
    <source>
        <dbReference type="Proteomes" id="UP000297245"/>
    </source>
</evidence>
<dbReference type="EMBL" id="ML179323">
    <property type="protein sequence ID" value="THU90846.1"/>
    <property type="molecule type" value="Genomic_DNA"/>
</dbReference>
<proteinExistence type="predicted"/>
<organism evidence="2 3">
    <name type="scientific">Dendrothele bispora (strain CBS 962.96)</name>
    <dbReference type="NCBI Taxonomy" id="1314807"/>
    <lineage>
        <taxon>Eukaryota</taxon>
        <taxon>Fungi</taxon>
        <taxon>Dikarya</taxon>
        <taxon>Basidiomycota</taxon>
        <taxon>Agaricomycotina</taxon>
        <taxon>Agaricomycetes</taxon>
        <taxon>Agaricomycetidae</taxon>
        <taxon>Agaricales</taxon>
        <taxon>Agaricales incertae sedis</taxon>
        <taxon>Dendrothele</taxon>
    </lineage>
</organism>
<name>A0A4S8LNC0_DENBC</name>
<protein>
    <submittedName>
        <fullName evidence="2">Uncharacterized protein</fullName>
    </submittedName>
</protein>
<reference evidence="2 3" key="1">
    <citation type="journal article" date="2019" name="Nat. Ecol. Evol.">
        <title>Megaphylogeny resolves global patterns of mushroom evolution.</title>
        <authorList>
            <person name="Varga T."/>
            <person name="Krizsan K."/>
            <person name="Foldi C."/>
            <person name="Dima B."/>
            <person name="Sanchez-Garcia M."/>
            <person name="Sanchez-Ramirez S."/>
            <person name="Szollosi G.J."/>
            <person name="Szarkandi J.G."/>
            <person name="Papp V."/>
            <person name="Albert L."/>
            <person name="Andreopoulos W."/>
            <person name="Angelini C."/>
            <person name="Antonin V."/>
            <person name="Barry K.W."/>
            <person name="Bougher N.L."/>
            <person name="Buchanan P."/>
            <person name="Buyck B."/>
            <person name="Bense V."/>
            <person name="Catcheside P."/>
            <person name="Chovatia M."/>
            <person name="Cooper J."/>
            <person name="Damon W."/>
            <person name="Desjardin D."/>
            <person name="Finy P."/>
            <person name="Geml J."/>
            <person name="Haridas S."/>
            <person name="Hughes K."/>
            <person name="Justo A."/>
            <person name="Karasinski D."/>
            <person name="Kautmanova I."/>
            <person name="Kiss B."/>
            <person name="Kocsube S."/>
            <person name="Kotiranta H."/>
            <person name="LaButti K.M."/>
            <person name="Lechner B.E."/>
            <person name="Liimatainen K."/>
            <person name="Lipzen A."/>
            <person name="Lukacs Z."/>
            <person name="Mihaltcheva S."/>
            <person name="Morgado L.N."/>
            <person name="Niskanen T."/>
            <person name="Noordeloos M.E."/>
            <person name="Ohm R.A."/>
            <person name="Ortiz-Santana B."/>
            <person name="Ovrebo C."/>
            <person name="Racz N."/>
            <person name="Riley R."/>
            <person name="Savchenko A."/>
            <person name="Shiryaev A."/>
            <person name="Soop K."/>
            <person name="Spirin V."/>
            <person name="Szebenyi C."/>
            <person name="Tomsovsky M."/>
            <person name="Tulloss R.E."/>
            <person name="Uehling J."/>
            <person name="Grigoriev I.V."/>
            <person name="Vagvolgyi C."/>
            <person name="Papp T."/>
            <person name="Martin F.M."/>
            <person name="Miettinen O."/>
            <person name="Hibbett D.S."/>
            <person name="Nagy L.G."/>
        </authorList>
    </citation>
    <scope>NUCLEOTIDE SEQUENCE [LARGE SCALE GENOMIC DNA]</scope>
    <source>
        <strain evidence="2 3">CBS 962.96</strain>
    </source>
</reference>
<dbReference type="AlphaFoldDB" id="A0A4S8LNC0"/>
<gene>
    <name evidence="2" type="ORF">K435DRAFT_781023</name>
</gene>
<dbReference type="Proteomes" id="UP000297245">
    <property type="component" value="Unassembled WGS sequence"/>
</dbReference>
<accession>A0A4S8LNC0</accession>
<evidence type="ECO:0000256" key="1">
    <source>
        <dbReference type="SAM" id="MobiDB-lite"/>
    </source>
</evidence>
<evidence type="ECO:0000313" key="2">
    <source>
        <dbReference type="EMBL" id="THU90846.1"/>
    </source>
</evidence>